<dbReference type="AlphaFoldDB" id="A0A9X3CN17"/>
<dbReference type="SUPFAM" id="SSF58104">
    <property type="entry name" value="Methyl-accepting chemotaxis protein (MCP) signaling domain"/>
    <property type="match status" value="1"/>
</dbReference>
<keyword evidence="5" id="KW-1133">Transmembrane helix</keyword>
<organism evidence="8 9">
    <name type="scientific">Vibrio qingdaonensis</name>
    <dbReference type="NCBI Taxonomy" id="2829491"/>
    <lineage>
        <taxon>Bacteria</taxon>
        <taxon>Pseudomonadati</taxon>
        <taxon>Pseudomonadota</taxon>
        <taxon>Gammaproteobacteria</taxon>
        <taxon>Vibrionales</taxon>
        <taxon>Vibrionaceae</taxon>
        <taxon>Vibrio</taxon>
    </lineage>
</organism>
<dbReference type="InterPro" id="IPR004089">
    <property type="entry name" value="MCPsignal_dom"/>
</dbReference>
<evidence type="ECO:0000259" key="6">
    <source>
        <dbReference type="PROSITE" id="PS50111"/>
    </source>
</evidence>
<dbReference type="GO" id="GO:0006935">
    <property type="term" value="P:chemotaxis"/>
    <property type="evidence" value="ECO:0007669"/>
    <property type="project" value="UniProtKB-ARBA"/>
</dbReference>
<dbReference type="GO" id="GO:0016020">
    <property type="term" value="C:membrane"/>
    <property type="evidence" value="ECO:0007669"/>
    <property type="project" value="UniProtKB-SubCell"/>
</dbReference>
<comment type="caution">
    <text evidence="8">The sequence shown here is derived from an EMBL/GenBank/DDBJ whole genome shotgun (WGS) entry which is preliminary data.</text>
</comment>
<dbReference type="PANTHER" id="PTHR32089">
    <property type="entry name" value="METHYL-ACCEPTING CHEMOTAXIS PROTEIN MCPB"/>
    <property type="match status" value="1"/>
</dbReference>
<reference evidence="8" key="1">
    <citation type="submission" date="2022-02" db="EMBL/GenBank/DDBJ databases">
        <title>Vibrio sp. nov, a new bacterium isolated from seawater.</title>
        <authorList>
            <person name="Yuan Y."/>
        </authorList>
    </citation>
    <scope>NUCLEOTIDE SEQUENCE</scope>
    <source>
        <strain evidence="8">ZSDZ65</strain>
    </source>
</reference>
<keyword evidence="5" id="KW-0812">Transmembrane</keyword>
<dbReference type="Proteomes" id="UP001155587">
    <property type="component" value="Unassembled WGS sequence"/>
</dbReference>
<evidence type="ECO:0000256" key="2">
    <source>
        <dbReference type="ARBA" id="ARBA00023224"/>
    </source>
</evidence>
<dbReference type="PROSITE" id="PS50111">
    <property type="entry name" value="CHEMOTAXIS_TRANSDUC_2"/>
    <property type="match status" value="1"/>
</dbReference>
<sequence length="666" mass="71849">MKFSISGKLRMGFLALGVLFIVSSLLVYRSVIQVQDHTQSLLQYDLPTVDASRQVGQSLQSTVSVLRGYMLLNDSDNGKELGQEKVFEAFDTTDIQLISLESLISSSQYHDLDTAWSNIKLTAQEIVTLSHTDDNLPAHSMFINEAAPIAEVALDQLQGLINDEAGRTEGGERKRLFKLYADGYTSLANALAALRDYLQYGQQDYLDKYHDLMKYHRQVVDEIASKTSLLSSSDQSLWSLFNEMKQLYFPLAEQVIQIRQSADWNRASYLMSSSLVPAVDAMQISLNTIVSQQQANAAKTEESIATSIAMVVVILLSSCGAALLSAFVVSSVMGHHIGARIKTLANRAQQIASGDVSNPALVITGSDELADLTRSVNSMNQSLADLVGGVTENAVSVQGGMAQLMQSSRDGLQRMERQSQHVDEIGHSLSEVAVGAEQTAHQVQASSSTLFDSKAELQSGEVALKANQESMTLLAEAIETTAALVETLRQESQAISKVTDVIEGLAEQTNLLALNAAIEAARAGEQGRGFAVVADEVRMLASRTTESTSEINGIIQAIQSSTEKVVEQIGIGNTIAGEAVSHTNMAASRIKSTAEQVENVNDQMSTLAATAEQQASATQSISTLVNEINEALKMVAQQSRDANGVTDEVTARVEELSGQVAQFKCR</sequence>
<dbReference type="RefSeq" id="WP_265674954.1">
    <property type="nucleotide sequence ID" value="NZ_JAKRRY010000011.1"/>
</dbReference>
<dbReference type="GO" id="GO:0007165">
    <property type="term" value="P:signal transduction"/>
    <property type="evidence" value="ECO:0007669"/>
    <property type="project" value="UniProtKB-KW"/>
</dbReference>
<keyword evidence="9" id="KW-1185">Reference proteome</keyword>
<dbReference type="PANTHER" id="PTHR32089:SF120">
    <property type="entry name" value="METHYL-ACCEPTING CHEMOTAXIS PROTEIN TLPQ"/>
    <property type="match status" value="1"/>
</dbReference>
<dbReference type="Gene3D" id="1.10.287.950">
    <property type="entry name" value="Methyl-accepting chemotaxis protein"/>
    <property type="match status" value="1"/>
</dbReference>
<dbReference type="SMART" id="SM00283">
    <property type="entry name" value="MA"/>
    <property type="match status" value="1"/>
</dbReference>
<evidence type="ECO:0000313" key="9">
    <source>
        <dbReference type="Proteomes" id="UP001155587"/>
    </source>
</evidence>
<dbReference type="FunFam" id="1.10.287.950:FF:000001">
    <property type="entry name" value="Methyl-accepting chemotaxis sensory transducer"/>
    <property type="match status" value="1"/>
</dbReference>
<dbReference type="InterPro" id="IPR003660">
    <property type="entry name" value="HAMP_dom"/>
</dbReference>
<accession>A0A9X3CN17</accession>
<gene>
    <name evidence="8" type="ORF">MD535_10310</name>
</gene>
<keyword evidence="5" id="KW-0472">Membrane</keyword>
<dbReference type="Pfam" id="PF00672">
    <property type="entry name" value="HAMP"/>
    <property type="match status" value="1"/>
</dbReference>
<proteinExistence type="inferred from homology"/>
<feature type="transmembrane region" description="Helical" evidence="5">
    <location>
        <begin position="308"/>
        <end position="332"/>
    </location>
</feature>
<evidence type="ECO:0000256" key="5">
    <source>
        <dbReference type="SAM" id="Phobius"/>
    </source>
</evidence>
<dbReference type="Pfam" id="PF00015">
    <property type="entry name" value="MCPsignal"/>
    <property type="match status" value="1"/>
</dbReference>
<dbReference type="PROSITE" id="PS50885">
    <property type="entry name" value="HAMP"/>
    <property type="match status" value="1"/>
</dbReference>
<dbReference type="SMART" id="SM00304">
    <property type="entry name" value="HAMP"/>
    <property type="match status" value="1"/>
</dbReference>
<evidence type="ECO:0000313" key="8">
    <source>
        <dbReference type="EMBL" id="MCW8346393.1"/>
    </source>
</evidence>
<dbReference type="CDD" id="cd06225">
    <property type="entry name" value="HAMP"/>
    <property type="match status" value="1"/>
</dbReference>
<evidence type="ECO:0000256" key="4">
    <source>
        <dbReference type="PROSITE-ProRule" id="PRU00284"/>
    </source>
</evidence>
<name>A0A9X3CN17_9VIBR</name>
<protein>
    <submittedName>
        <fullName evidence="8">Methyl-accepting chemotaxis protein</fullName>
    </submittedName>
</protein>
<evidence type="ECO:0000259" key="7">
    <source>
        <dbReference type="PROSITE" id="PS50885"/>
    </source>
</evidence>
<comment type="subcellular location">
    <subcellularLocation>
        <location evidence="1">Membrane</location>
    </subcellularLocation>
</comment>
<feature type="domain" description="HAMP" evidence="7">
    <location>
        <begin position="335"/>
        <end position="388"/>
    </location>
</feature>
<keyword evidence="2 4" id="KW-0807">Transducer</keyword>
<comment type="similarity">
    <text evidence="3">Belongs to the methyl-accepting chemotaxis (MCP) protein family.</text>
</comment>
<dbReference type="EMBL" id="JAKRRY010000011">
    <property type="protein sequence ID" value="MCW8346393.1"/>
    <property type="molecule type" value="Genomic_DNA"/>
</dbReference>
<evidence type="ECO:0000256" key="1">
    <source>
        <dbReference type="ARBA" id="ARBA00004370"/>
    </source>
</evidence>
<evidence type="ECO:0000256" key="3">
    <source>
        <dbReference type="ARBA" id="ARBA00029447"/>
    </source>
</evidence>
<feature type="domain" description="Methyl-accepting transducer" evidence="6">
    <location>
        <begin position="393"/>
        <end position="629"/>
    </location>
</feature>